<dbReference type="GO" id="GO:0051213">
    <property type="term" value="F:dioxygenase activity"/>
    <property type="evidence" value="ECO:0007669"/>
    <property type="project" value="UniProtKB-KW"/>
</dbReference>
<dbReference type="Pfam" id="PF00903">
    <property type="entry name" value="Glyoxalase"/>
    <property type="match status" value="1"/>
</dbReference>
<proteinExistence type="predicted"/>
<reference evidence="2 3" key="1">
    <citation type="submission" date="2016-10" db="EMBL/GenBank/DDBJ databases">
        <authorList>
            <person name="de Groot N.N."/>
        </authorList>
    </citation>
    <scope>NUCLEOTIDE SEQUENCE [LARGE SCALE GENOMIC DNA]</scope>
    <source>
        <strain evidence="2 3">DSM 23421</strain>
    </source>
</reference>
<dbReference type="Proteomes" id="UP000199109">
    <property type="component" value="Unassembled WGS sequence"/>
</dbReference>
<dbReference type="SUPFAM" id="SSF54593">
    <property type="entry name" value="Glyoxalase/Bleomycin resistance protein/Dihydroxybiphenyl dioxygenase"/>
    <property type="match status" value="1"/>
</dbReference>
<gene>
    <name evidence="2" type="ORF">SAMN05421636_101101</name>
</gene>
<dbReference type="STRING" id="641691.SAMN05421636_101101"/>
<name>A0A1G6VZC6_9FLAO</name>
<evidence type="ECO:0000313" key="3">
    <source>
        <dbReference type="Proteomes" id="UP000199109"/>
    </source>
</evidence>
<dbReference type="InterPro" id="IPR029068">
    <property type="entry name" value="Glyas_Bleomycin-R_OHBP_Dase"/>
</dbReference>
<protein>
    <submittedName>
        <fullName evidence="2">Glyoxalase/Bleomycin resistance protein/Dioxygenase superfamily protein</fullName>
    </submittedName>
</protein>
<feature type="domain" description="VOC" evidence="1">
    <location>
        <begin position="2"/>
        <end position="122"/>
    </location>
</feature>
<evidence type="ECO:0000259" key="1">
    <source>
        <dbReference type="PROSITE" id="PS51819"/>
    </source>
</evidence>
<evidence type="ECO:0000313" key="2">
    <source>
        <dbReference type="EMBL" id="SDD58176.1"/>
    </source>
</evidence>
<keyword evidence="2" id="KW-0223">Dioxygenase</keyword>
<dbReference type="InterPro" id="IPR037523">
    <property type="entry name" value="VOC_core"/>
</dbReference>
<dbReference type="OrthoDB" id="1177764at2"/>
<dbReference type="InterPro" id="IPR004360">
    <property type="entry name" value="Glyas_Fos-R_dOase_dom"/>
</dbReference>
<accession>A0A1G6VZC6</accession>
<keyword evidence="3" id="KW-1185">Reference proteome</keyword>
<organism evidence="2 3">
    <name type="scientific">Pricia antarctica</name>
    <dbReference type="NCBI Taxonomy" id="641691"/>
    <lineage>
        <taxon>Bacteria</taxon>
        <taxon>Pseudomonadati</taxon>
        <taxon>Bacteroidota</taxon>
        <taxon>Flavobacteriia</taxon>
        <taxon>Flavobacteriales</taxon>
        <taxon>Flavobacteriaceae</taxon>
        <taxon>Pricia</taxon>
    </lineage>
</organism>
<dbReference type="AlphaFoldDB" id="A0A1G6VZC6"/>
<dbReference type="EMBL" id="FNAO01000001">
    <property type="protein sequence ID" value="SDD58176.1"/>
    <property type="molecule type" value="Genomic_DNA"/>
</dbReference>
<sequence length="130" mass="15019">MIFEHFALNVTHVDAVVDWYSEFVGLKVVKAQKEPPFMTFLADASGRVMLELYHRPDEAITDFTLQHFLSFHLAFVSKNAEEDKDRLMAEGATFIEEVKKEDGSHLIMLRDPWGMPLQLCERTEPFDSNL</sequence>
<keyword evidence="2" id="KW-0560">Oxidoreductase</keyword>
<dbReference type="Gene3D" id="3.10.180.10">
    <property type="entry name" value="2,3-Dihydroxybiphenyl 1,2-Dioxygenase, domain 1"/>
    <property type="match status" value="1"/>
</dbReference>
<dbReference type="PROSITE" id="PS51819">
    <property type="entry name" value="VOC"/>
    <property type="match status" value="1"/>
</dbReference>